<keyword evidence="10" id="KW-0804">Transcription</keyword>
<evidence type="ECO:0000313" key="15">
    <source>
        <dbReference type="EMBL" id="SHF13725.1"/>
    </source>
</evidence>
<evidence type="ECO:0000256" key="2">
    <source>
        <dbReference type="ARBA" id="ARBA00007871"/>
    </source>
</evidence>
<name>A0A1M4Z6W0_VIBGA</name>
<comment type="function">
    <text evidence="12">In the presence of manganese, represses expression of mntH and mntS. Up-regulates expression of mntP.</text>
</comment>
<evidence type="ECO:0000259" key="14">
    <source>
        <dbReference type="PROSITE" id="PS50944"/>
    </source>
</evidence>
<dbReference type="Gene3D" id="1.10.10.10">
    <property type="entry name" value="Winged helix-like DNA-binding domain superfamily/Winged helix DNA-binding domain"/>
    <property type="match status" value="1"/>
</dbReference>
<gene>
    <name evidence="15" type="ORF">SAMN02745781_01496</name>
</gene>
<dbReference type="GO" id="GO:0005737">
    <property type="term" value="C:cytoplasm"/>
    <property type="evidence" value="ECO:0007669"/>
    <property type="project" value="UniProtKB-SubCell"/>
</dbReference>
<evidence type="ECO:0000256" key="9">
    <source>
        <dbReference type="ARBA" id="ARBA00023159"/>
    </source>
</evidence>
<feature type="domain" description="HTH dtxR-type" evidence="14">
    <location>
        <begin position="31"/>
        <end position="90"/>
    </location>
</feature>
<keyword evidence="7" id="KW-0805">Transcription regulation</keyword>
<reference evidence="16" key="1">
    <citation type="submission" date="2016-11" db="EMBL/GenBank/DDBJ databases">
        <authorList>
            <person name="Varghese N."/>
            <person name="Submissions S."/>
        </authorList>
    </citation>
    <scope>NUCLEOTIDE SEQUENCE [LARGE SCALE GENOMIC DNA]</scope>
    <source>
        <strain evidence="16">DSM 21264</strain>
    </source>
</reference>
<keyword evidence="9" id="KW-0010">Activator</keyword>
<dbReference type="NCBIfam" id="NF008273">
    <property type="entry name" value="PRK11050.1"/>
    <property type="match status" value="1"/>
</dbReference>
<evidence type="ECO:0000256" key="13">
    <source>
        <dbReference type="ARBA" id="ARBA00032593"/>
    </source>
</evidence>
<keyword evidence="8" id="KW-0238">DNA-binding</keyword>
<accession>A0A1M4Z6W0</accession>
<dbReference type="InterPro" id="IPR022687">
    <property type="entry name" value="HTH_DTXR"/>
</dbReference>
<dbReference type="PROSITE" id="PS50944">
    <property type="entry name" value="HTH_DTXR"/>
    <property type="match status" value="1"/>
</dbReference>
<dbReference type="SUPFAM" id="SSF46785">
    <property type="entry name" value="Winged helix' DNA-binding domain"/>
    <property type="match status" value="1"/>
</dbReference>
<dbReference type="GO" id="GO:0003677">
    <property type="term" value="F:DNA binding"/>
    <property type="evidence" value="ECO:0007669"/>
    <property type="project" value="UniProtKB-KW"/>
</dbReference>
<evidence type="ECO:0000256" key="5">
    <source>
        <dbReference type="ARBA" id="ARBA00022490"/>
    </source>
</evidence>
<dbReference type="Gene3D" id="1.10.60.10">
    <property type="entry name" value="Iron dependent repressor, metal binding and dimerisation domain"/>
    <property type="match status" value="1"/>
</dbReference>
<dbReference type="InterPro" id="IPR050536">
    <property type="entry name" value="DtxR_MntR_Metal-Reg"/>
</dbReference>
<evidence type="ECO:0000256" key="10">
    <source>
        <dbReference type="ARBA" id="ARBA00023163"/>
    </source>
</evidence>
<dbReference type="GO" id="GO:0003700">
    <property type="term" value="F:DNA-binding transcription factor activity"/>
    <property type="evidence" value="ECO:0007669"/>
    <property type="project" value="InterPro"/>
</dbReference>
<dbReference type="Proteomes" id="UP000184159">
    <property type="component" value="Unassembled WGS sequence"/>
</dbReference>
<keyword evidence="11" id="KW-0464">Manganese</keyword>
<comment type="subcellular location">
    <subcellularLocation>
        <location evidence="1">Cytoplasm</location>
    </subcellularLocation>
</comment>
<keyword evidence="5" id="KW-0963">Cytoplasm</keyword>
<dbReference type="InterPro" id="IPR022689">
    <property type="entry name" value="Iron_dep_repressor"/>
</dbReference>
<dbReference type="Pfam" id="PF02742">
    <property type="entry name" value="Fe_dep_repr_C"/>
    <property type="match status" value="1"/>
</dbReference>
<dbReference type="GO" id="GO:0046983">
    <property type="term" value="F:protein dimerization activity"/>
    <property type="evidence" value="ECO:0007669"/>
    <property type="project" value="InterPro"/>
</dbReference>
<keyword evidence="6" id="KW-0678">Repressor</keyword>
<sequence length="149" mass="16737">MSFITRSYLNVMPKVKQSSAFSKVKEDHQAELVEDYVEEIADLFESRGEVRSADLAKRFGVSPAAVSKFISRLRSAGLVESEPYRGVFLTQEGKQLAEKVARRHHIVYETLIKMGVPESSAKADAEGIEHHCSEDTVKAMQRYLMLSAE</sequence>
<dbReference type="AlphaFoldDB" id="A0A1M4Z6W0"/>
<dbReference type="InterPro" id="IPR036388">
    <property type="entry name" value="WH-like_DNA-bd_sf"/>
</dbReference>
<dbReference type="PANTHER" id="PTHR33238:SF11">
    <property type="entry name" value="TRANSCRIPTIONAL REGULATOR MNTR"/>
    <property type="match status" value="1"/>
</dbReference>
<evidence type="ECO:0000256" key="3">
    <source>
        <dbReference type="ARBA" id="ARBA00011738"/>
    </source>
</evidence>
<dbReference type="InterPro" id="IPR001367">
    <property type="entry name" value="Fe_dep_repressor"/>
</dbReference>
<evidence type="ECO:0000256" key="1">
    <source>
        <dbReference type="ARBA" id="ARBA00004496"/>
    </source>
</evidence>
<protein>
    <recommendedName>
        <fullName evidence="4">Transcriptional regulator MntR</fullName>
    </recommendedName>
    <alternativeName>
        <fullName evidence="13">Manganese transport regulator</fullName>
    </alternativeName>
</protein>
<dbReference type="InterPro" id="IPR036421">
    <property type="entry name" value="Fe_dep_repressor_sf"/>
</dbReference>
<evidence type="ECO:0000313" key="16">
    <source>
        <dbReference type="Proteomes" id="UP000184159"/>
    </source>
</evidence>
<dbReference type="EMBL" id="FQUH01000006">
    <property type="protein sequence ID" value="SHF13725.1"/>
    <property type="molecule type" value="Genomic_DNA"/>
</dbReference>
<comment type="subunit">
    <text evidence="3">Homodimer.</text>
</comment>
<dbReference type="InterPro" id="IPR036390">
    <property type="entry name" value="WH_DNA-bd_sf"/>
</dbReference>
<evidence type="ECO:0000256" key="8">
    <source>
        <dbReference type="ARBA" id="ARBA00023125"/>
    </source>
</evidence>
<comment type="similarity">
    <text evidence="2">Belongs to the DtxR/MntR family.</text>
</comment>
<dbReference type="SMART" id="SM00529">
    <property type="entry name" value="HTH_DTXR"/>
    <property type="match status" value="1"/>
</dbReference>
<evidence type="ECO:0000256" key="6">
    <source>
        <dbReference type="ARBA" id="ARBA00022491"/>
    </source>
</evidence>
<organism evidence="15 16">
    <name type="scientific">Vibrio gazogenes DSM 21264 = NBRC 103151</name>
    <dbReference type="NCBI Taxonomy" id="1123492"/>
    <lineage>
        <taxon>Bacteria</taxon>
        <taxon>Pseudomonadati</taxon>
        <taxon>Pseudomonadota</taxon>
        <taxon>Gammaproteobacteria</taxon>
        <taxon>Vibrionales</taxon>
        <taxon>Vibrionaceae</taxon>
        <taxon>Vibrio</taxon>
    </lineage>
</organism>
<proteinExistence type="inferred from homology"/>
<dbReference type="GO" id="GO:0046914">
    <property type="term" value="F:transition metal ion binding"/>
    <property type="evidence" value="ECO:0007669"/>
    <property type="project" value="InterPro"/>
</dbReference>
<keyword evidence="16" id="KW-1185">Reference proteome</keyword>
<evidence type="ECO:0000256" key="4">
    <source>
        <dbReference type="ARBA" id="ARBA00022386"/>
    </source>
</evidence>
<evidence type="ECO:0000256" key="11">
    <source>
        <dbReference type="ARBA" id="ARBA00023211"/>
    </source>
</evidence>
<evidence type="ECO:0000256" key="12">
    <source>
        <dbReference type="ARBA" id="ARBA00025185"/>
    </source>
</evidence>
<dbReference type="RefSeq" id="WP_205409094.1">
    <property type="nucleotide sequence ID" value="NZ_FQUH01000006.1"/>
</dbReference>
<evidence type="ECO:0000256" key="7">
    <source>
        <dbReference type="ARBA" id="ARBA00023015"/>
    </source>
</evidence>
<dbReference type="Pfam" id="PF01325">
    <property type="entry name" value="Fe_dep_repress"/>
    <property type="match status" value="1"/>
</dbReference>
<dbReference type="PANTHER" id="PTHR33238">
    <property type="entry name" value="IRON (METAL) DEPENDENT REPRESSOR, DTXR FAMILY"/>
    <property type="match status" value="1"/>
</dbReference>